<dbReference type="STRING" id="686796.SAMN04488104_100692"/>
<proteinExistence type="predicted"/>
<dbReference type="Proteomes" id="UP000199060">
    <property type="component" value="Unassembled WGS sequence"/>
</dbReference>
<dbReference type="RefSeq" id="WP_087938140.1">
    <property type="nucleotide sequence ID" value="NZ_FNAC01000006.1"/>
</dbReference>
<organism evidence="1 2">
    <name type="scientific">Algoriphagus faecimaris</name>
    <dbReference type="NCBI Taxonomy" id="686796"/>
    <lineage>
        <taxon>Bacteria</taxon>
        <taxon>Pseudomonadati</taxon>
        <taxon>Bacteroidota</taxon>
        <taxon>Cytophagia</taxon>
        <taxon>Cytophagales</taxon>
        <taxon>Cyclobacteriaceae</taxon>
        <taxon>Algoriphagus</taxon>
    </lineage>
</organism>
<accession>A0A1G6PMF3</accession>
<sequence>MQETWTIDFPATTEPLALLQQTLKEKQIELGIFLSYYYKSEGAVAEKAVLVETPEFSTETSGNFTLQFDLIHFNACLAIHEQAKEEMKISFEIDVQNETLLLKGAYWPSREMDEI</sequence>
<protein>
    <submittedName>
        <fullName evidence="1">Uncharacterized protein</fullName>
    </submittedName>
</protein>
<dbReference type="OrthoDB" id="825882at2"/>
<evidence type="ECO:0000313" key="2">
    <source>
        <dbReference type="Proteomes" id="UP000199060"/>
    </source>
</evidence>
<gene>
    <name evidence="1" type="ORF">SAMN04488104_100692</name>
</gene>
<keyword evidence="2" id="KW-1185">Reference proteome</keyword>
<dbReference type="EMBL" id="FNAC01000006">
    <property type="protein sequence ID" value="SDC80686.1"/>
    <property type="molecule type" value="Genomic_DNA"/>
</dbReference>
<evidence type="ECO:0000313" key="1">
    <source>
        <dbReference type="EMBL" id="SDC80686.1"/>
    </source>
</evidence>
<dbReference type="AlphaFoldDB" id="A0A1G6PMF3"/>
<name>A0A1G6PMF3_9BACT</name>
<reference evidence="2" key="1">
    <citation type="submission" date="2016-10" db="EMBL/GenBank/DDBJ databases">
        <authorList>
            <person name="Varghese N."/>
            <person name="Submissions S."/>
        </authorList>
    </citation>
    <scope>NUCLEOTIDE SEQUENCE [LARGE SCALE GENOMIC DNA]</scope>
    <source>
        <strain evidence="2">DSM 23095</strain>
    </source>
</reference>